<dbReference type="STRING" id="1136497.SAMN04489752_3554"/>
<dbReference type="Proteomes" id="UP000199597">
    <property type="component" value="Chromosome I"/>
</dbReference>
<evidence type="ECO:0000313" key="5">
    <source>
        <dbReference type="Proteomes" id="UP000199597"/>
    </source>
</evidence>
<dbReference type="InterPro" id="IPR025736">
    <property type="entry name" value="PucR_C-HTH_dom"/>
</dbReference>
<dbReference type="Pfam" id="PF07905">
    <property type="entry name" value="PucR"/>
    <property type="match status" value="1"/>
</dbReference>
<dbReference type="Gene3D" id="1.10.10.2840">
    <property type="entry name" value="PucR C-terminal helix-turn-helix domain"/>
    <property type="match status" value="1"/>
</dbReference>
<name>A0A1H1Y668_9MICO</name>
<dbReference type="InterPro" id="IPR012914">
    <property type="entry name" value="PucR_dom"/>
</dbReference>
<evidence type="ECO:0000259" key="2">
    <source>
        <dbReference type="Pfam" id="PF07905"/>
    </source>
</evidence>
<dbReference type="RefSeq" id="WP_092016805.1">
    <property type="nucleotide sequence ID" value="NZ_LT629766.1"/>
</dbReference>
<feature type="region of interest" description="Disordered" evidence="1">
    <location>
        <begin position="316"/>
        <end position="343"/>
    </location>
</feature>
<keyword evidence="5" id="KW-1185">Reference proteome</keyword>
<feature type="domain" description="Purine catabolism PurC-like" evidence="2">
    <location>
        <begin position="9"/>
        <end position="128"/>
    </location>
</feature>
<evidence type="ECO:0000259" key="3">
    <source>
        <dbReference type="Pfam" id="PF13556"/>
    </source>
</evidence>
<dbReference type="PANTHER" id="PTHR33744:SF1">
    <property type="entry name" value="DNA-BINDING TRANSCRIPTIONAL ACTIVATOR ADER"/>
    <property type="match status" value="1"/>
</dbReference>
<gene>
    <name evidence="4" type="ORF">SAMN04489752_3554</name>
</gene>
<dbReference type="PANTHER" id="PTHR33744">
    <property type="entry name" value="CARBOHYDRATE DIACID REGULATOR"/>
    <property type="match status" value="1"/>
</dbReference>
<feature type="domain" description="PucR C-terminal helix-turn-helix" evidence="3">
    <location>
        <begin position="501"/>
        <end position="557"/>
    </location>
</feature>
<dbReference type="InterPro" id="IPR042070">
    <property type="entry name" value="PucR_C-HTH_sf"/>
</dbReference>
<dbReference type="Pfam" id="PF13556">
    <property type="entry name" value="HTH_30"/>
    <property type="match status" value="1"/>
</dbReference>
<organism evidence="4 5">
    <name type="scientific">Brevibacterium siliguriense</name>
    <dbReference type="NCBI Taxonomy" id="1136497"/>
    <lineage>
        <taxon>Bacteria</taxon>
        <taxon>Bacillati</taxon>
        <taxon>Actinomycetota</taxon>
        <taxon>Actinomycetes</taxon>
        <taxon>Micrococcales</taxon>
        <taxon>Brevibacteriaceae</taxon>
        <taxon>Brevibacterium</taxon>
    </lineage>
</organism>
<sequence>MVMTLRRILEFSVVSQSHPRVLGRPDLLDAQVRRIHVAESAEVTGLLEGREVILCSGLTLTPNTAQISDFLTRFADAGAAGVIFSFLSDDAELKSQLSAVAANATFPVVLLDDRARFVSITDSVDQLIKSADSDQSASSAIIEFLTSASADRLGPMELFHAMADLLDQPLVLVNSLDEVVAQQGLSVSDLHRFLPTQSTHEFRQGLRTSPWVAVDVWHGRTKVGAIMSPVFHKDPRLSIAVERFAELLAQKLAEGAVDFEQMRRKARTEIVSDLRSTTPIDAETAQLRAAVLGITEATAFATTVVHFHTGSAATIRSEASSDHAVGGPSRSPAGSPRSSSDPIDTAAPLSHLLDSAAAEFIHFTRALNFPVILCRITDQDLGFVLCLPPDITTESGLTAFEFAFATWLSLQGQDDLSAPIPAWTMGAAGSARNLSFAAANGLDDSRRVALAAAALENRGAQLVLPVDLGFHWLAQGLVGTEDAALFVRDQLGPALDEPEYLDFIHAYISANGNVTEVARAVHLSRPRVYARIRRIEDEWGLHLDDAEVRTSLHLALTLHRLGALARRPDNGF</sequence>
<dbReference type="InterPro" id="IPR051448">
    <property type="entry name" value="CdaR-like_regulators"/>
</dbReference>
<reference evidence="5" key="1">
    <citation type="submission" date="2016-10" db="EMBL/GenBank/DDBJ databases">
        <authorList>
            <person name="Varghese N."/>
            <person name="Submissions S."/>
        </authorList>
    </citation>
    <scope>NUCLEOTIDE SEQUENCE [LARGE SCALE GENOMIC DNA]</scope>
    <source>
        <strain evidence="5">DSM 23676</strain>
    </source>
</reference>
<feature type="compositionally biased region" description="Low complexity" evidence="1">
    <location>
        <begin position="326"/>
        <end position="340"/>
    </location>
</feature>
<evidence type="ECO:0000256" key="1">
    <source>
        <dbReference type="SAM" id="MobiDB-lite"/>
    </source>
</evidence>
<dbReference type="OrthoDB" id="2973014at2"/>
<evidence type="ECO:0000313" key="4">
    <source>
        <dbReference type="EMBL" id="SDT16526.1"/>
    </source>
</evidence>
<protein>
    <submittedName>
        <fullName evidence="4">PucR C-terminal helix-turn-helix domain-containing protein</fullName>
    </submittedName>
</protein>
<proteinExistence type="predicted"/>
<dbReference type="AlphaFoldDB" id="A0A1H1Y668"/>
<accession>A0A1H1Y668</accession>
<dbReference type="EMBL" id="LT629766">
    <property type="protein sequence ID" value="SDT16526.1"/>
    <property type="molecule type" value="Genomic_DNA"/>
</dbReference>